<evidence type="ECO:0000259" key="14">
    <source>
        <dbReference type="Pfam" id="PF07715"/>
    </source>
</evidence>
<evidence type="ECO:0000256" key="6">
    <source>
        <dbReference type="ARBA" id="ARBA00023065"/>
    </source>
</evidence>
<evidence type="ECO:0000256" key="12">
    <source>
        <dbReference type="SAM" id="SignalP"/>
    </source>
</evidence>
<dbReference type="InterPro" id="IPR039426">
    <property type="entry name" value="TonB-dep_rcpt-like"/>
</dbReference>
<evidence type="ECO:0000256" key="7">
    <source>
        <dbReference type="ARBA" id="ARBA00023077"/>
    </source>
</evidence>
<feature type="domain" description="TonB-dependent receptor-like beta-barrel" evidence="13">
    <location>
        <begin position="175"/>
        <end position="601"/>
    </location>
</feature>
<keyword evidence="2 10" id="KW-0813">Transport</keyword>
<reference evidence="15 16" key="1">
    <citation type="submission" date="2021-02" db="EMBL/GenBank/DDBJ databases">
        <authorList>
            <person name="Park J.-S."/>
        </authorList>
    </citation>
    <scope>NUCLEOTIDE SEQUENCE [LARGE SCALE GENOMIC DNA]</scope>
    <source>
        <strain evidence="15 16">188UL20-2</strain>
    </source>
</reference>
<dbReference type="CDD" id="cd01347">
    <property type="entry name" value="ligand_gated_channel"/>
    <property type="match status" value="1"/>
</dbReference>
<proteinExistence type="inferred from homology"/>
<name>A0ABS2HBG8_9VIBR</name>
<evidence type="ECO:0000256" key="11">
    <source>
        <dbReference type="RuleBase" id="RU003357"/>
    </source>
</evidence>
<dbReference type="InterPro" id="IPR000531">
    <property type="entry name" value="Beta-barrel_TonB"/>
</dbReference>
<dbReference type="Proteomes" id="UP000809621">
    <property type="component" value="Unassembled WGS sequence"/>
</dbReference>
<evidence type="ECO:0000256" key="10">
    <source>
        <dbReference type="PROSITE-ProRule" id="PRU01360"/>
    </source>
</evidence>
<evidence type="ECO:0000259" key="13">
    <source>
        <dbReference type="Pfam" id="PF00593"/>
    </source>
</evidence>
<comment type="caution">
    <text evidence="15">The sequence shown here is derived from an EMBL/GenBank/DDBJ whole genome shotgun (WGS) entry which is preliminary data.</text>
</comment>
<dbReference type="InterPro" id="IPR012910">
    <property type="entry name" value="Plug_dom"/>
</dbReference>
<dbReference type="InterPro" id="IPR037066">
    <property type="entry name" value="Plug_dom_sf"/>
</dbReference>
<evidence type="ECO:0000313" key="16">
    <source>
        <dbReference type="Proteomes" id="UP000809621"/>
    </source>
</evidence>
<evidence type="ECO:0000256" key="8">
    <source>
        <dbReference type="ARBA" id="ARBA00023136"/>
    </source>
</evidence>
<keyword evidence="6" id="KW-0406">Ion transport</keyword>
<gene>
    <name evidence="15" type="ORF">JQC93_00905</name>
</gene>
<comment type="similarity">
    <text evidence="10 11">Belongs to the TonB-dependent receptor family.</text>
</comment>
<dbReference type="Gene3D" id="2.170.130.10">
    <property type="entry name" value="TonB-dependent receptor, plug domain"/>
    <property type="match status" value="1"/>
</dbReference>
<dbReference type="SUPFAM" id="SSF56935">
    <property type="entry name" value="Porins"/>
    <property type="match status" value="1"/>
</dbReference>
<keyword evidence="16" id="KW-1185">Reference proteome</keyword>
<keyword evidence="8 10" id="KW-0472">Membrane</keyword>
<evidence type="ECO:0000256" key="4">
    <source>
        <dbReference type="ARBA" id="ARBA00022692"/>
    </source>
</evidence>
<evidence type="ECO:0000256" key="5">
    <source>
        <dbReference type="ARBA" id="ARBA00022729"/>
    </source>
</evidence>
<dbReference type="Gene3D" id="2.40.170.20">
    <property type="entry name" value="TonB-dependent receptor, beta-barrel domain"/>
    <property type="match status" value="1"/>
</dbReference>
<accession>A0ABS2HBG8</accession>
<feature type="signal peptide" evidence="12">
    <location>
        <begin position="1"/>
        <end position="27"/>
    </location>
</feature>
<evidence type="ECO:0000256" key="2">
    <source>
        <dbReference type="ARBA" id="ARBA00022448"/>
    </source>
</evidence>
<keyword evidence="15" id="KW-0675">Receptor</keyword>
<feature type="chain" id="PRO_5047211339" evidence="12">
    <location>
        <begin position="28"/>
        <end position="638"/>
    </location>
</feature>
<dbReference type="EMBL" id="JAFEUM010000001">
    <property type="protein sequence ID" value="MBM7034948.1"/>
    <property type="molecule type" value="Genomic_DNA"/>
</dbReference>
<keyword evidence="7 11" id="KW-0798">TonB box</keyword>
<dbReference type="PROSITE" id="PS52016">
    <property type="entry name" value="TONB_DEPENDENT_REC_3"/>
    <property type="match status" value="1"/>
</dbReference>
<evidence type="ECO:0000313" key="15">
    <source>
        <dbReference type="EMBL" id="MBM7034948.1"/>
    </source>
</evidence>
<sequence>MKITPLASKVASLCLCAPLFTSPFVFAQDTSDEPVELTISYTANRFEQPTASVLASVSTVTREQIETLNADSALDVLRTLSGVEVASQGTRGSTTGVFLRGTNSNQTVVLVDGVRINSPSSGAAQFGLIPAFAIEKIEVIRGPRAAVYGSDAIGGVISITTIPSNNDSVNEIALNGGSNRYNQQAWRTVGQISDKTSGSFVVNNESDAGYNSNQAGPDDEEYGYSTQSLFGNLNHQFNEQWSAAFNGYTANNTAEFWGYDPNTFTNVKDETTQQFYSVAGSVAFKQNNYRSVVQYNLTNDELGTRDVEKTRAEAIISAKRHTVSWINTVLPTDYLTLNVGLDFYKEYADQSGANDANFANNKKDNAAIFATSLLDFGDTILELSARYDDNSAFGDHLTWNAAAGYYLTDSIQLTAGAGTAFKAPTFNDLYWPEDPYGVGNPDLKPETSISGEIGIRGQHDKFDWSLAAYSSTIEDLIEWMPVDDANPFGQWTPTNVSEAEIKGIELEVAFDTGPVEHQLVGDWKDTENVTTGEQLIRRAKQNYKWVGTYRIGALSTTLDTQYVGERLDASGDMMDAYTLVNLAAIYQFTDNFKANVKINNLLDKDYETSYYGSDFVTGEKFYYVGPERSFYAGLNYKF</sequence>
<protein>
    <submittedName>
        <fullName evidence="15">TonB-dependent receptor</fullName>
    </submittedName>
</protein>
<evidence type="ECO:0000256" key="9">
    <source>
        <dbReference type="ARBA" id="ARBA00023237"/>
    </source>
</evidence>
<keyword evidence="5 12" id="KW-0732">Signal</keyword>
<keyword evidence="9 10" id="KW-0998">Cell outer membrane</keyword>
<keyword evidence="4 10" id="KW-0812">Transmembrane</keyword>
<dbReference type="PANTHER" id="PTHR30069">
    <property type="entry name" value="TONB-DEPENDENT OUTER MEMBRANE RECEPTOR"/>
    <property type="match status" value="1"/>
</dbReference>
<dbReference type="PANTHER" id="PTHR30069:SF53">
    <property type="entry name" value="COLICIN I RECEPTOR-RELATED"/>
    <property type="match status" value="1"/>
</dbReference>
<feature type="domain" description="TonB-dependent receptor plug" evidence="14">
    <location>
        <begin position="52"/>
        <end position="156"/>
    </location>
</feature>
<dbReference type="Pfam" id="PF00593">
    <property type="entry name" value="TonB_dep_Rec_b-barrel"/>
    <property type="match status" value="1"/>
</dbReference>
<keyword evidence="3 10" id="KW-1134">Transmembrane beta strand</keyword>
<evidence type="ECO:0000256" key="3">
    <source>
        <dbReference type="ARBA" id="ARBA00022452"/>
    </source>
</evidence>
<comment type="subcellular location">
    <subcellularLocation>
        <location evidence="1 10">Cell outer membrane</location>
        <topology evidence="1 10">Multi-pass membrane protein</topology>
    </subcellularLocation>
</comment>
<dbReference type="RefSeq" id="WP_205156598.1">
    <property type="nucleotide sequence ID" value="NZ_JAFEUM010000001.1"/>
</dbReference>
<evidence type="ECO:0000256" key="1">
    <source>
        <dbReference type="ARBA" id="ARBA00004571"/>
    </source>
</evidence>
<organism evidence="15 16">
    <name type="scientific">Vibrio ulleungensis</name>
    <dbReference type="NCBI Taxonomy" id="2807619"/>
    <lineage>
        <taxon>Bacteria</taxon>
        <taxon>Pseudomonadati</taxon>
        <taxon>Pseudomonadota</taxon>
        <taxon>Gammaproteobacteria</taxon>
        <taxon>Vibrionales</taxon>
        <taxon>Vibrionaceae</taxon>
        <taxon>Vibrio</taxon>
    </lineage>
</organism>
<dbReference type="Pfam" id="PF07715">
    <property type="entry name" value="Plug"/>
    <property type="match status" value="1"/>
</dbReference>
<dbReference type="InterPro" id="IPR036942">
    <property type="entry name" value="Beta-barrel_TonB_sf"/>
</dbReference>